<dbReference type="InterPro" id="IPR032675">
    <property type="entry name" value="LRR_dom_sf"/>
</dbReference>
<feature type="compositionally biased region" description="Basic and acidic residues" evidence="9">
    <location>
        <begin position="474"/>
        <end position="486"/>
    </location>
</feature>
<keyword evidence="12" id="KW-1185">Reference proteome</keyword>
<reference evidence="11" key="1">
    <citation type="journal article" date="2022" name="bioRxiv">
        <title>Genomics of Preaxostyla Flagellates Illuminates Evolutionary Transitions and the Path Towards Mitochondrial Loss.</title>
        <authorList>
            <person name="Novak L.V.F."/>
            <person name="Treitli S.C."/>
            <person name="Pyrih J."/>
            <person name="Halakuc P."/>
            <person name="Pipaliya S.V."/>
            <person name="Vacek V."/>
            <person name="Brzon O."/>
            <person name="Soukal P."/>
            <person name="Eme L."/>
            <person name="Dacks J.B."/>
            <person name="Karnkowska A."/>
            <person name="Elias M."/>
            <person name="Hampl V."/>
        </authorList>
    </citation>
    <scope>NUCLEOTIDE SEQUENCE</scope>
    <source>
        <strain evidence="11">RCP-MX</strain>
    </source>
</reference>
<comment type="caution">
    <text evidence="11">The sequence shown here is derived from an EMBL/GenBank/DDBJ whole genome shotgun (WGS) entry which is preliminary data.</text>
</comment>
<dbReference type="InterPro" id="IPR050660">
    <property type="entry name" value="NEK_Ser/Thr_kinase"/>
</dbReference>
<protein>
    <recommendedName>
        <fullName evidence="10">Protein kinase domain-containing protein</fullName>
    </recommendedName>
</protein>
<dbReference type="Gene3D" id="3.80.10.10">
    <property type="entry name" value="Ribonuclease Inhibitor"/>
    <property type="match status" value="2"/>
</dbReference>
<dbReference type="PROSITE" id="PS00108">
    <property type="entry name" value="PROTEIN_KINASE_ST"/>
    <property type="match status" value="1"/>
</dbReference>
<feature type="region of interest" description="Disordered" evidence="9">
    <location>
        <begin position="437"/>
        <end position="518"/>
    </location>
</feature>
<dbReference type="PANTHER" id="PTHR43671">
    <property type="entry name" value="SERINE/THREONINE-PROTEIN KINASE NEK"/>
    <property type="match status" value="1"/>
</dbReference>
<dbReference type="SUPFAM" id="SSF56112">
    <property type="entry name" value="Protein kinase-like (PK-like)"/>
    <property type="match status" value="1"/>
</dbReference>
<evidence type="ECO:0000259" key="10">
    <source>
        <dbReference type="PROSITE" id="PS50011"/>
    </source>
</evidence>
<dbReference type="InterPro" id="IPR001611">
    <property type="entry name" value="Leu-rich_rpt"/>
</dbReference>
<comment type="similarity">
    <text evidence="1">Belongs to the protein kinase superfamily. NEK Ser/Thr protein kinase family. NIMA subfamily.</text>
</comment>
<dbReference type="PANTHER" id="PTHR43671:SF103">
    <property type="entry name" value="KINASE, PUTATIVE-RELATED"/>
    <property type="match status" value="1"/>
</dbReference>
<keyword evidence="6" id="KW-0418">Kinase</keyword>
<dbReference type="SUPFAM" id="SSF52047">
    <property type="entry name" value="RNI-like"/>
    <property type="match status" value="1"/>
</dbReference>
<evidence type="ECO:0000256" key="4">
    <source>
        <dbReference type="ARBA" id="ARBA00022737"/>
    </source>
</evidence>
<keyword evidence="5 8" id="KW-0547">Nucleotide-binding</keyword>
<keyword evidence="4" id="KW-0677">Repeat</keyword>
<feature type="binding site" evidence="8">
    <location>
        <position position="164"/>
    </location>
    <ligand>
        <name>ATP</name>
        <dbReference type="ChEBI" id="CHEBI:30616"/>
    </ligand>
</feature>
<evidence type="ECO:0000313" key="12">
    <source>
        <dbReference type="Proteomes" id="UP001141327"/>
    </source>
</evidence>
<organism evidence="11 12">
    <name type="scientific">Paratrimastix pyriformis</name>
    <dbReference type="NCBI Taxonomy" id="342808"/>
    <lineage>
        <taxon>Eukaryota</taxon>
        <taxon>Metamonada</taxon>
        <taxon>Preaxostyla</taxon>
        <taxon>Paratrimastigidae</taxon>
        <taxon>Paratrimastix</taxon>
    </lineage>
</organism>
<dbReference type="PROSITE" id="PS50011">
    <property type="entry name" value="PROTEIN_KINASE_DOM"/>
    <property type="match status" value="1"/>
</dbReference>
<evidence type="ECO:0000313" key="11">
    <source>
        <dbReference type="EMBL" id="KAJ4458518.1"/>
    </source>
</evidence>
<keyword evidence="2" id="KW-0433">Leucine-rich repeat</keyword>
<evidence type="ECO:0000256" key="8">
    <source>
        <dbReference type="PROSITE-ProRule" id="PRU10141"/>
    </source>
</evidence>
<dbReference type="SMART" id="SM00220">
    <property type="entry name" value="S_TKc"/>
    <property type="match status" value="1"/>
</dbReference>
<dbReference type="EMBL" id="JAPMOS010000028">
    <property type="protein sequence ID" value="KAJ4458518.1"/>
    <property type="molecule type" value="Genomic_DNA"/>
</dbReference>
<dbReference type="PROSITE" id="PS00107">
    <property type="entry name" value="PROTEIN_KINASE_ATP"/>
    <property type="match status" value="1"/>
</dbReference>
<dbReference type="InterPro" id="IPR000719">
    <property type="entry name" value="Prot_kinase_dom"/>
</dbReference>
<accession>A0ABQ8UGY7</accession>
<evidence type="ECO:0000256" key="2">
    <source>
        <dbReference type="ARBA" id="ARBA00022614"/>
    </source>
</evidence>
<dbReference type="InterPro" id="IPR008271">
    <property type="entry name" value="Ser/Thr_kinase_AS"/>
</dbReference>
<feature type="region of interest" description="Disordered" evidence="9">
    <location>
        <begin position="36"/>
        <end position="55"/>
    </location>
</feature>
<evidence type="ECO:0000256" key="3">
    <source>
        <dbReference type="ARBA" id="ARBA00022679"/>
    </source>
</evidence>
<dbReference type="InterPro" id="IPR017441">
    <property type="entry name" value="Protein_kinase_ATP_BS"/>
</dbReference>
<evidence type="ECO:0000256" key="1">
    <source>
        <dbReference type="ARBA" id="ARBA00010886"/>
    </source>
</evidence>
<feature type="domain" description="Protein kinase" evidence="10">
    <location>
        <begin position="135"/>
        <end position="432"/>
    </location>
</feature>
<dbReference type="Gene3D" id="1.10.510.10">
    <property type="entry name" value="Transferase(Phosphotransferase) domain 1"/>
    <property type="match status" value="1"/>
</dbReference>
<dbReference type="Pfam" id="PF00069">
    <property type="entry name" value="Pkinase"/>
    <property type="match status" value="1"/>
</dbReference>
<dbReference type="Proteomes" id="UP001141327">
    <property type="component" value="Unassembled WGS sequence"/>
</dbReference>
<dbReference type="InterPro" id="IPR011009">
    <property type="entry name" value="Kinase-like_dom_sf"/>
</dbReference>
<name>A0ABQ8UGY7_9EUKA</name>
<feature type="compositionally biased region" description="Basic and acidic residues" evidence="9">
    <location>
        <begin position="493"/>
        <end position="518"/>
    </location>
</feature>
<keyword evidence="3" id="KW-0808">Transferase</keyword>
<evidence type="ECO:0000256" key="7">
    <source>
        <dbReference type="ARBA" id="ARBA00022840"/>
    </source>
</evidence>
<gene>
    <name evidence="11" type="ORF">PAPYR_5715</name>
</gene>
<feature type="compositionally biased region" description="Basic and acidic residues" evidence="9">
    <location>
        <begin position="438"/>
        <end position="467"/>
    </location>
</feature>
<sequence>MPRHILRAVPEPKASEYLAAFEAGFMSELLVTTPASGASPAPVGSSSGGRAATNPAAAQAPLGGVVPVPAAPTTPAITPAESAPYKAMLFASEGHPAAALRPGGAHLRAQARPRLITAAPAPATSVVAPDGRPLTRSCWVLGAGAFGVTFRVEDTRDHSEAALKATRPVQSPEEREFFFNESYIATAVDHPNVLPAAGPPIETQLEPGGPVLRCLVTPYCEGGDLDGVIRRHLRSPSAADRQERWLLLGDLLRGLAYLHGQPFRHNRHRVLHNDIKPANVLLRRQVDPATGTVRPMALLADLGLACVYTGGTLVSCGLARGTPGFMAPEMFAAAEAGLRPGNTPATDVYAMGVTLFCLYSQTDTAHKTEEQPSEPELRAAFAEVAAREQATRGAKGVRGGQDSLAELLVRMCSESPTSRPSAERLLGALEAIELADGASRKSAEEAPRKAAEAEARRKAAAEAEARRRQAAALEEARRKQAEEQRAAKALRRKAAEEEEARRKAAEEEEARRTAAEEEHRQAQVAAVLSQARSCTGTRLDLVGQGMTDRCVVALAAWLATNRVVTRFCLSASPPLSSLVAFTTQLNFGQNQIGDEGARALAQNSAICELYLFQNQIGDEGAHAFAAALPQRSSIEVLDLGQNRIGDEGARALAAALPQNRSLRENQFGTDGARASPANSTLRSLVLPSGVLGPEEEQSLRQRSNGRLRFLELARSDFSSVAERKTADLQVTGSIPVGRLPFADSLGVGVFFGLDLQSSGSHTFFGDALFAYTTKIRELAAVDEGGGQSTRKPKDAQAVEGPVAGTKHGPAEIQGNPSG</sequence>
<evidence type="ECO:0000256" key="9">
    <source>
        <dbReference type="SAM" id="MobiDB-lite"/>
    </source>
</evidence>
<dbReference type="SMART" id="SM00368">
    <property type="entry name" value="LRR_RI"/>
    <property type="match status" value="2"/>
</dbReference>
<feature type="region of interest" description="Disordered" evidence="9">
    <location>
        <begin position="782"/>
        <end position="818"/>
    </location>
</feature>
<evidence type="ECO:0000256" key="5">
    <source>
        <dbReference type="ARBA" id="ARBA00022741"/>
    </source>
</evidence>
<proteinExistence type="inferred from homology"/>
<dbReference type="Pfam" id="PF13516">
    <property type="entry name" value="LRR_6"/>
    <property type="match status" value="3"/>
</dbReference>
<evidence type="ECO:0000256" key="6">
    <source>
        <dbReference type="ARBA" id="ARBA00022777"/>
    </source>
</evidence>
<keyword evidence="7 8" id="KW-0067">ATP-binding</keyword>